<protein>
    <recommendedName>
        <fullName evidence="3">HNH endonuclease</fullName>
    </recommendedName>
</protein>
<dbReference type="EMBL" id="JBHTBJ010000076">
    <property type="protein sequence ID" value="MFC7280097.1"/>
    <property type="molecule type" value="Genomic_DNA"/>
</dbReference>
<dbReference type="RefSeq" id="WP_378978056.1">
    <property type="nucleotide sequence ID" value="NZ_JBHTBJ010000076.1"/>
</dbReference>
<evidence type="ECO:0000313" key="2">
    <source>
        <dbReference type="Proteomes" id="UP001596548"/>
    </source>
</evidence>
<accession>A0ABW2I5C5</accession>
<organism evidence="1 2">
    <name type="scientific">Paractinoplanes rhizophilus</name>
    <dbReference type="NCBI Taxonomy" id="1416877"/>
    <lineage>
        <taxon>Bacteria</taxon>
        <taxon>Bacillati</taxon>
        <taxon>Actinomycetota</taxon>
        <taxon>Actinomycetes</taxon>
        <taxon>Micromonosporales</taxon>
        <taxon>Micromonosporaceae</taxon>
        <taxon>Paractinoplanes</taxon>
    </lineage>
</organism>
<dbReference type="Proteomes" id="UP001596548">
    <property type="component" value="Unassembled WGS sequence"/>
</dbReference>
<keyword evidence="2" id="KW-1185">Reference proteome</keyword>
<gene>
    <name evidence="1" type="ORF">ACFQS1_39585</name>
</gene>
<evidence type="ECO:0008006" key="3">
    <source>
        <dbReference type="Google" id="ProtNLM"/>
    </source>
</evidence>
<evidence type="ECO:0000313" key="1">
    <source>
        <dbReference type="EMBL" id="MFC7280097.1"/>
    </source>
</evidence>
<name>A0ABW2I5C5_9ACTN</name>
<proteinExistence type="predicted"/>
<comment type="caution">
    <text evidence="1">The sequence shown here is derived from an EMBL/GenBank/DDBJ whole genome shotgun (WGS) entry which is preliminary data.</text>
</comment>
<reference evidence="2" key="1">
    <citation type="journal article" date="2019" name="Int. J. Syst. Evol. Microbiol.">
        <title>The Global Catalogue of Microorganisms (GCM) 10K type strain sequencing project: providing services to taxonomists for standard genome sequencing and annotation.</title>
        <authorList>
            <consortium name="The Broad Institute Genomics Platform"/>
            <consortium name="The Broad Institute Genome Sequencing Center for Infectious Disease"/>
            <person name="Wu L."/>
            <person name="Ma J."/>
        </authorList>
    </citation>
    <scope>NUCLEOTIDE SEQUENCE [LARGE SCALE GENOMIC DNA]</scope>
    <source>
        <strain evidence="2">XZYJT-10</strain>
    </source>
</reference>
<sequence>MVRRLETRKTWFTDGARALRADLRARGREDQLPSGEDWYACPLCLTTIFRIEVLEEPDSMLTEEHAPPAWSGGTVLALTCKPCNSESGRLFDGEAHKQHTLGRFLAGESSEPVRAAFTVDGVTTYGDWHVTGTTGMCMFGVPKANNRATADLMTEAMDRYVGPDAPDLRFTITPRMRINADRARTSWIRAAYIVAFARFGWRYIAQPALDLMRRHFKDPASVTLPILSMTHPDGDPTRREIWIIREPTERRCVMVVLGQHRVLLPLPDDNRSLEDLSHAWVGDHDITQPARFSANGVQFAWPDKPMYSLDRLSMN</sequence>